<protein>
    <submittedName>
        <fullName evidence="6">Class I SAM-dependent methyltransferase</fullName>
        <ecNumber evidence="6">2.1.1.-</ecNumber>
    </submittedName>
</protein>
<dbReference type="InterPro" id="IPR003333">
    <property type="entry name" value="CMAS"/>
</dbReference>
<reference evidence="7" key="1">
    <citation type="journal article" date="2019" name="Int. J. Syst. Evol. Microbiol.">
        <title>The Global Catalogue of Microorganisms (GCM) 10K type strain sequencing project: providing services to taxonomists for standard genome sequencing and annotation.</title>
        <authorList>
            <consortium name="The Broad Institute Genomics Platform"/>
            <consortium name="The Broad Institute Genome Sequencing Center for Infectious Disease"/>
            <person name="Wu L."/>
            <person name="Ma J."/>
        </authorList>
    </citation>
    <scope>NUCLEOTIDE SEQUENCE [LARGE SCALE GENOMIC DNA]</scope>
    <source>
        <strain evidence="7">CGMCC 1.10992</strain>
    </source>
</reference>
<comment type="caution">
    <text evidence="6">The sequence shown here is derived from an EMBL/GenBank/DDBJ whole genome shotgun (WGS) entry which is preliminary data.</text>
</comment>
<keyword evidence="3 6" id="KW-0808">Transferase</keyword>
<dbReference type="Proteomes" id="UP001597380">
    <property type="component" value="Unassembled WGS sequence"/>
</dbReference>
<keyword evidence="5" id="KW-0443">Lipid metabolism</keyword>
<dbReference type="PIRSF" id="PIRSF003085">
    <property type="entry name" value="CMAS"/>
    <property type="match status" value="1"/>
</dbReference>
<evidence type="ECO:0000313" key="6">
    <source>
        <dbReference type="EMBL" id="MFD2095759.1"/>
    </source>
</evidence>
<dbReference type="SUPFAM" id="SSF53335">
    <property type="entry name" value="S-adenosyl-L-methionine-dependent methyltransferases"/>
    <property type="match status" value="1"/>
</dbReference>
<dbReference type="PANTHER" id="PTHR43667">
    <property type="entry name" value="CYCLOPROPANE-FATTY-ACYL-PHOSPHOLIPID SYNTHASE"/>
    <property type="match status" value="1"/>
</dbReference>
<sequence length="417" mass="47905">MRERQLLSQKLYQSEDDAKIGFRERMAKKMVFSLLERLEGGKIVMLDGDSSRKFGDGELEVTIEVKKAIAYRHFMFGGSIGAAEAYVRGEWQCDNLTHLIQIFAKNLPRLEAMEAKFSWLKAPFRVLNHWTRRNTKDQAKKNIGAHYDLSNDFYQLFLDSKMMYSSAIYSEQAQALDDAAANKLKVTCEKLKLKPSDHLIEIGTGWGGMAIYAAKNYGCKVTTTTISQQQYEYARKRVDEARLNEQVTVLLKDYRELEGKYDKLVSIEMIEAVGHQYLSNYLEKVSSLLKDDGHAVIQAITIADQRYDAYVRNVDFIQTYIFPGGCLPSISRLANGMSAHSDMVIRNIDDIGLDYARTLADWRDRFFKQVEQVREMGFSEQFVRLWQYYLCYCEGAFLERAISTVQLVCAKPKALNV</sequence>
<evidence type="ECO:0000256" key="1">
    <source>
        <dbReference type="ARBA" id="ARBA00010815"/>
    </source>
</evidence>
<evidence type="ECO:0000256" key="2">
    <source>
        <dbReference type="ARBA" id="ARBA00022603"/>
    </source>
</evidence>
<dbReference type="InterPro" id="IPR050723">
    <property type="entry name" value="CFA/CMAS"/>
</dbReference>
<dbReference type="InterPro" id="IPR029063">
    <property type="entry name" value="SAM-dependent_MTases_sf"/>
</dbReference>
<dbReference type="PANTHER" id="PTHR43667:SF2">
    <property type="entry name" value="FATTY ACID C-METHYL TRANSFERASE"/>
    <property type="match status" value="1"/>
</dbReference>
<evidence type="ECO:0000313" key="7">
    <source>
        <dbReference type="Proteomes" id="UP001597380"/>
    </source>
</evidence>
<dbReference type="GO" id="GO:0008168">
    <property type="term" value="F:methyltransferase activity"/>
    <property type="evidence" value="ECO:0007669"/>
    <property type="project" value="UniProtKB-KW"/>
</dbReference>
<keyword evidence="4" id="KW-0949">S-adenosyl-L-methionine</keyword>
<dbReference type="EC" id="2.1.1.-" evidence="6"/>
<name>A0ABW4XLN0_9GAMM</name>
<proteinExistence type="inferred from homology"/>
<evidence type="ECO:0000256" key="5">
    <source>
        <dbReference type="ARBA" id="ARBA00023098"/>
    </source>
</evidence>
<dbReference type="Gene3D" id="3.40.50.150">
    <property type="entry name" value="Vaccinia Virus protein VP39"/>
    <property type="match status" value="1"/>
</dbReference>
<comment type="similarity">
    <text evidence="1">Belongs to the CFA/CMAS family.</text>
</comment>
<keyword evidence="2 6" id="KW-0489">Methyltransferase</keyword>
<dbReference type="CDD" id="cd02440">
    <property type="entry name" value="AdoMet_MTases"/>
    <property type="match status" value="1"/>
</dbReference>
<dbReference type="GO" id="GO:0032259">
    <property type="term" value="P:methylation"/>
    <property type="evidence" value="ECO:0007669"/>
    <property type="project" value="UniProtKB-KW"/>
</dbReference>
<dbReference type="RefSeq" id="WP_345340171.1">
    <property type="nucleotide sequence ID" value="NZ_BAABLI010000014.1"/>
</dbReference>
<dbReference type="Pfam" id="PF02353">
    <property type="entry name" value="CMAS"/>
    <property type="match status" value="1"/>
</dbReference>
<keyword evidence="7" id="KW-1185">Reference proteome</keyword>
<organism evidence="6 7">
    <name type="scientific">Corallincola platygyrae</name>
    <dbReference type="NCBI Taxonomy" id="1193278"/>
    <lineage>
        <taxon>Bacteria</taxon>
        <taxon>Pseudomonadati</taxon>
        <taxon>Pseudomonadota</taxon>
        <taxon>Gammaproteobacteria</taxon>
        <taxon>Alteromonadales</taxon>
        <taxon>Psychromonadaceae</taxon>
        <taxon>Corallincola</taxon>
    </lineage>
</organism>
<evidence type="ECO:0000256" key="3">
    <source>
        <dbReference type="ARBA" id="ARBA00022679"/>
    </source>
</evidence>
<dbReference type="EMBL" id="JBHUHT010000009">
    <property type="protein sequence ID" value="MFD2095759.1"/>
    <property type="molecule type" value="Genomic_DNA"/>
</dbReference>
<accession>A0ABW4XLN0</accession>
<gene>
    <name evidence="6" type="ORF">ACFSJ3_07160</name>
</gene>
<evidence type="ECO:0000256" key="4">
    <source>
        <dbReference type="ARBA" id="ARBA00022691"/>
    </source>
</evidence>